<dbReference type="CDD" id="cd18809">
    <property type="entry name" value="SF1_C_RecD"/>
    <property type="match status" value="1"/>
</dbReference>
<dbReference type="SMART" id="SM00382">
    <property type="entry name" value="AAA"/>
    <property type="match status" value="1"/>
</dbReference>
<comment type="function">
    <text evidence="3">DNA-dependent ATPase and ATP-dependent 5'-3' DNA helicase. Has no activity on blunt DNA or DNA with 3'-overhangs, requires at least 10 bases of 5'-ssDNA for helicase activity.</text>
</comment>
<dbReference type="InterPro" id="IPR050534">
    <property type="entry name" value="Coronavir_polyprotein_1ab"/>
</dbReference>
<dbReference type="GO" id="GO:0006310">
    <property type="term" value="P:DNA recombination"/>
    <property type="evidence" value="ECO:0007669"/>
    <property type="project" value="InterPro"/>
</dbReference>
<dbReference type="PANTHER" id="PTHR43788:SF6">
    <property type="entry name" value="DNA HELICASE B"/>
    <property type="match status" value="1"/>
</dbReference>
<evidence type="ECO:0000256" key="2">
    <source>
        <dbReference type="ARBA" id="ARBA00022840"/>
    </source>
</evidence>
<feature type="domain" description="AAA+ ATPase" evidence="5">
    <location>
        <begin position="336"/>
        <end position="487"/>
    </location>
</feature>
<accession>E2ZB42</accession>
<comment type="similarity">
    <text evidence="3">Belongs to the RecD family. RecD2 subfamily.</text>
</comment>
<keyword evidence="3" id="KW-0413">Isomerase</keyword>
<dbReference type="InterPro" id="IPR027417">
    <property type="entry name" value="P-loop_NTPase"/>
</dbReference>
<dbReference type="InterPro" id="IPR010994">
    <property type="entry name" value="RuvA_2-like"/>
</dbReference>
<dbReference type="EC" id="5.6.2.3" evidence="3"/>
<evidence type="ECO:0000313" key="7">
    <source>
        <dbReference type="Proteomes" id="UP000003195"/>
    </source>
</evidence>
<dbReference type="InterPro" id="IPR003583">
    <property type="entry name" value="Hlx-hairpin-Hlx_DNA-bd_motif"/>
</dbReference>
<dbReference type="CDD" id="cd17933">
    <property type="entry name" value="DEXSc_RecD-like"/>
    <property type="match status" value="1"/>
</dbReference>
<reference evidence="6 7" key="1">
    <citation type="submission" date="2010-08" db="EMBL/GenBank/DDBJ databases">
        <authorList>
            <person name="Weinstock G."/>
            <person name="Sodergren E."/>
            <person name="Clifton S."/>
            <person name="Fulton L."/>
            <person name="Fulton B."/>
            <person name="Courtney L."/>
            <person name="Fronick C."/>
            <person name="Harrison M."/>
            <person name="Strong C."/>
            <person name="Farmer C."/>
            <person name="Delahaunty K."/>
            <person name="Markovic C."/>
            <person name="Hall O."/>
            <person name="Minx P."/>
            <person name="Tomlinson C."/>
            <person name="Mitreva M."/>
            <person name="Hou S."/>
            <person name="Chen J."/>
            <person name="Wollam A."/>
            <person name="Pepin K.H."/>
            <person name="Johnson M."/>
            <person name="Bhonagiri V."/>
            <person name="Zhang X."/>
            <person name="Suruliraj S."/>
            <person name="Warren W."/>
            <person name="Chinwalla A."/>
            <person name="Mardis E.R."/>
            <person name="Wilson R.K."/>
        </authorList>
    </citation>
    <scope>NUCLEOTIDE SEQUENCE [LARGE SCALE GENOMIC DNA]</scope>
    <source>
        <strain evidence="6 7">F0359</strain>
    </source>
</reference>
<keyword evidence="3 6" id="KW-0347">Helicase</keyword>
<dbReference type="STRING" id="706434.HMPREF9429_00668"/>
<dbReference type="Proteomes" id="UP000003195">
    <property type="component" value="Unassembled WGS sequence"/>
</dbReference>
<dbReference type="RefSeq" id="WP_006941566.1">
    <property type="nucleotide sequence ID" value="NZ_GL538191.1"/>
</dbReference>
<dbReference type="Gene3D" id="3.40.50.300">
    <property type="entry name" value="P-loop containing nucleotide triphosphate hydrolases"/>
    <property type="match status" value="2"/>
</dbReference>
<dbReference type="InterPro" id="IPR003593">
    <property type="entry name" value="AAA+_ATPase"/>
</dbReference>
<dbReference type="SUPFAM" id="SSF52540">
    <property type="entry name" value="P-loop containing nucleoside triphosphate hydrolases"/>
    <property type="match status" value="1"/>
</dbReference>
<dbReference type="eggNOG" id="COG0507">
    <property type="taxonomic scope" value="Bacteria"/>
</dbReference>
<feature type="domain" description="Helix-hairpin-helix DNA-binding motif class 1" evidence="4">
    <location>
        <begin position="91"/>
        <end position="106"/>
    </location>
</feature>
<dbReference type="GO" id="GO:0043139">
    <property type="term" value="F:5'-3' DNA helicase activity"/>
    <property type="evidence" value="ECO:0007669"/>
    <property type="project" value="UniProtKB-UniRule"/>
</dbReference>
<dbReference type="SUPFAM" id="SSF47781">
    <property type="entry name" value="RuvA domain 2-like"/>
    <property type="match status" value="1"/>
</dbReference>
<evidence type="ECO:0000259" key="5">
    <source>
        <dbReference type="SMART" id="SM00382"/>
    </source>
</evidence>
<dbReference type="InterPro" id="IPR055446">
    <property type="entry name" value="RecD2_N_OB"/>
</dbReference>
<dbReference type="NCBIfam" id="TIGR01448">
    <property type="entry name" value="recD_rel"/>
    <property type="match status" value="1"/>
</dbReference>
<dbReference type="GO" id="GO:0009338">
    <property type="term" value="C:exodeoxyribonuclease V complex"/>
    <property type="evidence" value="ECO:0007669"/>
    <property type="project" value="TreeGrafter"/>
</dbReference>
<comment type="catalytic activity">
    <reaction evidence="3">
        <text>ATP + H2O = ADP + phosphate + H(+)</text>
        <dbReference type="Rhea" id="RHEA:13065"/>
        <dbReference type="ChEBI" id="CHEBI:15377"/>
        <dbReference type="ChEBI" id="CHEBI:15378"/>
        <dbReference type="ChEBI" id="CHEBI:30616"/>
        <dbReference type="ChEBI" id="CHEBI:43474"/>
        <dbReference type="ChEBI" id="CHEBI:456216"/>
        <dbReference type="EC" id="5.6.2.3"/>
    </reaction>
</comment>
<dbReference type="GO" id="GO:0005524">
    <property type="term" value="F:ATP binding"/>
    <property type="evidence" value="ECO:0007669"/>
    <property type="project" value="UniProtKB-UniRule"/>
</dbReference>
<evidence type="ECO:0000256" key="1">
    <source>
        <dbReference type="ARBA" id="ARBA00022741"/>
    </source>
</evidence>
<keyword evidence="3" id="KW-0238">DNA-binding</keyword>
<name>E2ZB42_9FIRM</name>
<dbReference type="InterPro" id="IPR006345">
    <property type="entry name" value="RecD2"/>
</dbReference>
<dbReference type="Pfam" id="PF23139">
    <property type="entry name" value="OB_YrrC"/>
    <property type="match status" value="1"/>
</dbReference>
<dbReference type="GO" id="GO:0017116">
    <property type="term" value="F:single-stranded DNA helicase activity"/>
    <property type="evidence" value="ECO:0007669"/>
    <property type="project" value="TreeGrafter"/>
</dbReference>
<dbReference type="HAMAP" id="MF_01488">
    <property type="entry name" value="RecD2"/>
    <property type="match status" value="1"/>
</dbReference>
<dbReference type="SMART" id="SM00278">
    <property type="entry name" value="HhH1"/>
    <property type="match status" value="3"/>
</dbReference>
<evidence type="ECO:0000313" key="6">
    <source>
        <dbReference type="EMBL" id="EFQ04462.1"/>
    </source>
</evidence>
<proteinExistence type="inferred from homology"/>
<dbReference type="InterPro" id="IPR027785">
    <property type="entry name" value="UvrD-like_helicase_C"/>
</dbReference>
<dbReference type="PANTHER" id="PTHR43788">
    <property type="entry name" value="DNA2/NAM7 HELICASE FAMILY MEMBER"/>
    <property type="match status" value="1"/>
</dbReference>
<organism evidence="6 7">
    <name type="scientific">Megasphaera micronuciformis F0359</name>
    <dbReference type="NCBI Taxonomy" id="706434"/>
    <lineage>
        <taxon>Bacteria</taxon>
        <taxon>Bacillati</taxon>
        <taxon>Bacillota</taxon>
        <taxon>Negativicutes</taxon>
        <taxon>Veillonellales</taxon>
        <taxon>Veillonellaceae</taxon>
        <taxon>Megasphaera</taxon>
    </lineage>
</organism>
<keyword evidence="2 3" id="KW-0067">ATP-binding</keyword>
<sequence length="720" mass="79178">MVEGEVISGTVERLLFEAPDSDYLVFRIRRDDGALLTVTGNGVKPLQGDRLEIRGHGTIHKKYGAQFAASSWKRLLPDTAEGIENFLASGAVDGIGPALAKRLVNAFGSETMKIMMNEPERLKEVEGIGPKKLTALTASLQAEKDVNELALLLETHYISGRYAKRLLAEYGDEAAYVLEHEPYRMIRDIDGIGFNTADRIALAFGTDPTGTERLSAGIEYVLQEMTSNGHVCLPDDELVEKAANVLKAEPVHIRDVLNETLITGRLVAEDCSGLTYIYTVDAYEKELRVADDIRNLVAMIPLKTHVNINEFIDRWQTEREFTLADKQREAVERSLDSGLTVITGGPGTGKTTVVKAIIALAEQEGLNILLCAPTGRAAKRLAETTQRKAKTIHRLLGPAGYVGTHPLFDHNRDNPLEGDLIIVDEVSMLDLELTDCLLEALPGHCRCIFVGDADQLASVGAGAVLHDIIRSETVPVVRLETIFRQQEGGLIVTNAHRINHGGMPVVDKEGEFCFIETNDEDKGAHLVADLYEKEVMSTGGDIFSVQVLSPMYRNACGVDALNQLIQKQVNGADAAKAELKNGNILFRTGDKVMQKQNDYEKGVFNGDMGAVFALGNDSMHVRYPEQDIRYKGNDLGEISLAYAVTVHKSQGSEYDTVIIVLVNSHSIMLQRNLLYTAVTRAKKKVILVGTKAALQRAVRATDKSKRYTLLAQRLKRDEIC</sequence>
<dbReference type="Pfam" id="PF13604">
    <property type="entry name" value="AAA_30"/>
    <property type="match status" value="1"/>
</dbReference>
<evidence type="ECO:0000259" key="4">
    <source>
        <dbReference type="SMART" id="SM00278"/>
    </source>
</evidence>
<dbReference type="EMBL" id="AECS01000018">
    <property type="protein sequence ID" value="EFQ04462.1"/>
    <property type="molecule type" value="Genomic_DNA"/>
</dbReference>
<dbReference type="Gene3D" id="1.10.10.2220">
    <property type="match status" value="1"/>
</dbReference>
<feature type="domain" description="Helix-hairpin-helix DNA-binding motif class 1" evidence="4">
    <location>
        <begin position="184"/>
        <end position="203"/>
    </location>
</feature>
<comment type="caution">
    <text evidence="6">The sequence shown here is derived from an EMBL/GenBank/DDBJ whole genome shotgun (WGS) entry which is preliminary data.</text>
</comment>
<dbReference type="AlphaFoldDB" id="E2ZB42"/>
<dbReference type="GO" id="GO:0003677">
    <property type="term" value="F:DNA binding"/>
    <property type="evidence" value="ECO:0007669"/>
    <property type="project" value="UniProtKB-UniRule"/>
</dbReference>
<gene>
    <name evidence="3" type="primary">recD2</name>
    <name evidence="6" type="ORF">HMPREF9429_00668</name>
</gene>
<dbReference type="GO" id="GO:0006281">
    <property type="term" value="P:DNA repair"/>
    <property type="evidence" value="ECO:0007669"/>
    <property type="project" value="InterPro"/>
</dbReference>
<evidence type="ECO:0000256" key="3">
    <source>
        <dbReference type="HAMAP-Rule" id="MF_01488"/>
    </source>
</evidence>
<dbReference type="Pfam" id="PF14520">
    <property type="entry name" value="HHH_5"/>
    <property type="match status" value="1"/>
</dbReference>
<dbReference type="HOGENOM" id="CLU_007524_0_3_9"/>
<dbReference type="Gene3D" id="1.10.150.20">
    <property type="entry name" value="5' to 3' exonuclease, C-terminal subdomain"/>
    <property type="match status" value="1"/>
</dbReference>
<dbReference type="InterPro" id="IPR041451">
    <property type="entry name" value="RecD2_SH13"/>
</dbReference>
<dbReference type="Pfam" id="PF13538">
    <property type="entry name" value="UvrD_C_2"/>
    <property type="match status" value="1"/>
</dbReference>
<feature type="binding site" evidence="3">
    <location>
        <begin position="347"/>
        <end position="351"/>
    </location>
    <ligand>
        <name>ATP</name>
        <dbReference type="ChEBI" id="CHEBI:30616"/>
    </ligand>
</feature>
<dbReference type="Pfam" id="PF14490">
    <property type="entry name" value="HHH_RecD2"/>
    <property type="match status" value="1"/>
</dbReference>
<dbReference type="Pfam" id="PF18335">
    <property type="entry name" value="SH3_13"/>
    <property type="match status" value="1"/>
</dbReference>
<feature type="domain" description="Helix-hairpin-helix DNA-binding motif class 1" evidence="4">
    <location>
        <begin position="120"/>
        <end position="139"/>
    </location>
</feature>
<protein>
    <recommendedName>
        <fullName evidence="3">ATP-dependent RecD2 DNA helicase</fullName>
        <ecNumber evidence="3">5.6.2.3</ecNumber>
    </recommendedName>
    <alternativeName>
        <fullName evidence="3">DNA 5'-3' helicase subunit RecD2</fullName>
    </alternativeName>
</protein>
<dbReference type="InterPro" id="IPR029493">
    <property type="entry name" value="RecD2-like_HHH"/>
</dbReference>
<keyword evidence="7" id="KW-1185">Reference proteome</keyword>
<dbReference type="GO" id="GO:0016887">
    <property type="term" value="F:ATP hydrolysis activity"/>
    <property type="evidence" value="ECO:0007669"/>
    <property type="project" value="RHEA"/>
</dbReference>
<dbReference type="Gene3D" id="2.30.30.940">
    <property type="match status" value="1"/>
</dbReference>
<keyword evidence="3" id="KW-0378">Hydrolase</keyword>
<keyword evidence="1 3" id="KW-0547">Nucleotide-binding</keyword>